<dbReference type="EMBL" id="BLXT01005746">
    <property type="protein sequence ID" value="GFO25349.1"/>
    <property type="molecule type" value="Genomic_DNA"/>
</dbReference>
<proteinExistence type="predicted"/>
<name>A0AAV4C3T9_9GAST</name>
<feature type="compositionally biased region" description="Low complexity" evidence="1">
    <location>
        <begin position="42"/>
        <end position="63"/>
    </location>
</feature>
<protein>
    <submittedName>
        <fullName evidence="2">Uncharacterized protein</fullName>
    </submittedName>
</protein>
<reference evidence="2 3" key="1">
    <citation type="journal article" date="2021" name="Elife">
        <title>Chloroplast acquisition without the gene transfer in kleptoplastic sea slugs, Plakobranchus ocellatus.</title>
        <authorList>
            <person name="Maeda T."/>
            <person name="Takahashi S."/>
            <person name="Yoshida T."/>
            <person name="Shimamura S."/>
            <person name="Takaki Y."/>
            <person name="Nagai Y."/>
            <person name="Toyoda A."/>
            <person name="Suzuki Y."/>
            <person name="Arimoto A."/>
            <person name="Ishii H."/>
            <person name="Satoh N."/>
            <person name="Nishiyama T."/>
            <person name="Hasebe M."/>
            <person name="Maruyama T."/>
            <person name="Minagawa J."/>
            <person name="Obokata J."/>
            <person name="Shigenobu S."/>
        </authorList>
    </citation>
    <scope>NUCLEOTIDE SEQUENCE [LARGE SCALE GENOMIC DNA]</scope>
</reference>
<dbReference type="Proteomes" id="UP000735302">
    <property type="component" value="Unassembled WGS sequence"/>
</dbReference>
<gene>
    <name evidence="2" type="ORF">PoB_005185400</name>
</gene>
<feature type="compositionally biased region" description="Basic residues" evidence="1">
    <location>
        <begin position="64"/>
        <end position="75"/>
    </location>
</feature>
<sequence>MRCHNRYHPYPQYHNQCCSTFIIIIITTTTTTTQPLPPPPLSSSSSSSSSSRQQQQQQQQHHYPPQHHHNQHHHISIAINGHQSKQIKQENYFTLTLYKQAEWKPSLFINDCDPAEQLIS</sequence>
<feature type="region of interest" description="Disordered" evidence="1">
    <location>
        <begin position="31"/>
        <end position="81"/>
    </location>
</feature>
<evidence type="ECO:0000313" key="3">
    <source>
        <dbReference type="Proteomes" id="UP000735302"/>
    </source>
</evidence>
<comment type="caution">
    <text evidence="2">The sequence shown here is derived from an EMBL/GenBank/DDBJ whole genome shotgun (WGS) entry which is preliminary data.</text>
</comment>
<organism evidence="2 3">
    <name type="scientific">Plakobranchus ocellatus</name>
    <dbReference type="NCBI Taxonomy" id="259542"/>
    <lineage>
        <taxon>Eukaryota</taxon>
        <taxon>Metazoa</taxon>
        <taxon>Spiralia</taxon>
        <taxon>Lophotrochozoa</taxon>
        <taxon>Mollusca</taxon>
        <taxon>Gastropoda</taxon>
        <taxon>Heterobranchia</taxon>
        <taxon>Euthyneura</taxon>
        <taxon>Panpulmonata</taxon>
        <taxon>Sacoglossa</taxon>
        <taxon>Placobranchoidea</taxon>
        <taxon>Plakobranchidae</taxon>
        <taxon>Plakobranchus</taxon>
    </lineage>
</organism>
<dbReference type="AlphaFoldDB" id="A0AAV4C3T9"/>
<evidence type="ECO:0000313" key="2">
    <source>
        <dbReference type="EMBL" id="GFO25349.1"/>
    </source>
</evidence>
<accession>A0AAV4C3T9</accession>
<evidence type="ECO:0000256" key="1">
    <source>
        <dbReference type="SAM" id="MobiDB-lite"/>
    </source>
</evidence>
<keyword evidence="3" id="KW-1185">Reference proteome</keyword>